<dbReference type="Proteomes" id="UP000694548">
    <property type="component" value="Chromosome sgr09"/>
</dbReference>
<dbReference type="InterPro" id="IPR013083">
    <property type="entry name" value="Znf_RING/FYVE/PHD"/>
</dbReference>
<dbReference type="InterPro" id="IPR001841">
    <property type="entry name" value="Znf_RING"/>
</dbReference>
<dbReference type="SMART" id="SM00336">
    <property type="entry name" value="BBOX"/>
    <property type="match status" value="1"/>
</dbReference>
<dbReference type="Pfam" id="PF00643">
    <property type="entry name" value="zf-B_box"/>
    <property type="match status" value="1"/>
</dbReference>
<dbReference type="SUPFAM" id="SSF57850">
    <property type="entry name" value="RING/U-box"/>
    <property type="match status" value="1"/>
</dbReference>
<dbReference type="GO" id="GO:0008270">
    <property type="term" value="F:zinc ion binding"/>
    <property type="evidence" value="ECO:0007669"/>
    <property type="project" value="UniProtKB-KW"/>
</dbReference>
<dbReference type="PRINTS" id="PR01407">
    <property type="entry name" value="BUTYPHLNCDUF"/>
</dbReference>
<dbReference type="AlphaFoldDB" id="A0A8C6Q887"/>
<dbReference type="PROSITE" id="PS50119">
    <property type="entry name" value="ZF_BBOX"/>
    <property type="match status" value="1"/>
</dbReference>
<evidence type="ECO:0000256" key="4">
    <source>
        <dbReference type="ARBA" id="ARBA00022833"/>
    </source>
</evidence>
<evidence type="ECO:0000259" key="10">
    <source>
        <dbReference type="PROSITE" id="PS50188"/>
    </source>
</evidence>
<dbReference type="GO" id="GO:0045087">
    <property type="term" value="P:innate immune response"/>
    <property type="evidence" value="ECO:0007669"/>
    <property type="project" value="UniProtKB-KW"/>
</dbReference>
<feature type="domain" description="RING-type" evidence="8">
    <location>
        <begin position="14"/>
        <end position="57"/>
    </location>
</feature>
<dbReference type="InterPro" id="IPR001870">
    <property type="entry name" value="B30.2/SPRY"/>
</dbReference>
<evidence type="ECO:0000256" key="5">
    <source>
        <dbReference type="ARBA" id="ARBA00022859"/>
    </source>
</evidence>
<dbReference type="SMART" id="SM00184">
    <property type="entry name" value="RING"/>
    <property type="match status" value="1"/>
</dbReference>
<evidence type="ECO:0000259" key="9">
    <source>
        <dbReference type="PROSITE" id="PS50119"/>
    </source>
</evidence>
<dbReference type="InterPro" id="IPR058030">
    <property type="entry name" value="TRIM8/14/16/25/29/45/65_CC"/>
</dbReference>
<evidence type="ECO:0000256" key="3">
    <source>
        <dbReference type="ARBA" id="ARBA00022771"/>
    </source>
</evidence>
<dbReference type="Pfam" id="PF00622">
    <property type="entry name" value="SPRY"/>
    <property type="match status" value="1"/>
</dbReference>
<dbReference type="InterPro" id="IPR000315">
    <property type="entry name" value="Znf_B-box"/>
</dbReference>
<dbReference type="Gene3D" id="3.30.160.60">
    <property type="entry name" value="Classic Zinc Finger"/>
    <property type="match status" value="1"/>
</dbReference>
<dbReference type="InterPro" id="IPR006574">
    <property type="entry name" value="PRY"/>
</dbReference>
<dbReference type="Gene3D" id="3.30.40.10">
    <property type="entry name" value="Zinc/RING finger domain, C3HC4 (zinc finger)"/>
    <property type="match status" value="1"/>
</dbReference>
<keyword evidence="5" id="KW-0391">Immunity</keyword>
<dbReference type="InterPro" id="IPR043136">
    <property type="entry name" value="B30.2/SPRY_sf"/>
</dbReference>
<feature type="domain" description="B box-type" evidence="9">
    <location>
        <begin position="151"/>
        <end position="187"/>
    </location>
</feature>
<dbReference type="Pfam" id="PF25600">
    <property type="entry name" value="TRIM_CC"/>
    <property type="match status" value="1"/>
</dbReference>
<accession>A0A8C6Q887</accession>
<keyword evidence="12" id="KW-1185">Reference proteome</keyword>
<organism evidence="11 12">
    <name type="scientific">Nothobranchius furzeri</name>
    <name type="common">Turquoise killifish</name>
    <dbReference type="NCBI Taxonomy" id="105023"/>
    <lineage>
        <taxon>Eukaryota</taxon>
        <taxon>Metazoa</taxon>
        <taxon>Chordata</taxon>
        <taxon>Craniata</taxon>
        <taxon>Vertebrata</taxon>
        <taxon>Euteleostomi</taxon>
        <taxon>Actinopterygii</taxon>
        <taxon>Neopterygii</taxon>
        <taxon>Teleostei</taxon>
        <taxon>Neoteleostei</taxon>
        <taxon>Acanthomorphata</taxon>
        <taxon>Ovalentaria</taxon>
        <taxon>Atherinomorphae</taxon>
        <taxon>Cyprinodontiformes</taxon>
        <taxon>Nothobranchiidae</taxon>
        <taxon>Nothobranchius</taxon>
    </lineage>
</organism>
<reference evidence="11" key="3">
    <citation type="submission" date="2025-09" db="UniProtKB">
        <authorList>
            <consortium name="Ensembl"/>
        </authorList>
    </citation>
    <scope>IDENTIFICATION</scope>
</reference>
<dbReference type="PROSITE" id="PS50188">
    <property type="entry name" value="B302_SPRY"/>
    <property type="match status" value="1"/>
</dbReference>
<reference evidence="11" key="1">
    <citation type="submission" date="2014-08" db="EMBL/GenBank/DDBJ databases">
        <authorList>
            <person name="Senf B."/>
            <person name="Petzold A."/>
            <person name="Downie B.R."/>
            <person name="Koch P."/>
            <person name="Platzer M."/>
        </authorList>
    </citation>
    <scope>NUCLEOTIDE SEQUENCE [LARGE SCALE GENOMIC DNA]</scope>
    <source>
        <strain evidence="11">GRZ</strain>
    </source>
</reference>
<dbReference type="CDD" id="cd19769">
    <property type="entry name" value="Bbox2_TRIM16-like"/>
    <property type="match status" value="1"/>
</dbReference>
<keyword evidence="2" id="KW-0479">Metal-binding</keyword>
<keyword evidence="1" id="KW-0399">Innate immunity</keyword>
<feature type="coiled-coil region" evidence="7">
    <location>
        <begin position="260"/>
        <end position="294"/>
    </location>
</feature>
<evidence type="ECO:0000256" key="6">
    <source>
        <dbReference type="PROSITE-ProRule" id="PRU00024"/>
    </source>
</evidence>
<evidence type="ECO:0000259" key="8">
    <source>
        <dbReference type="PROSITE" id="PS50089"/>
    </source>
</evidence>
<dbReference type="InterPro" id="IPR017907">
    <property type="entry name" value="Znf_RING_CS"/>
</dbReference>
<evidence type="ECO:0008006" key="13">
    <source>
        <dbReference type="Google" id="ProtNLM"/>
    </source>
</evidence>
<protein>
    <recommendedName>
        <fullName evidence="13">Tripartite motif-containing 16</fullName>
    </recommendedName>
</protein>
<keyword evidence="3 6" id="KW-0863">Zinc-finger</keyword>
<evidence type="ECO:0000313" key="12">
    <source>
        <dbReference type="Proteomes" id="UP000694548"/>
    </source>
</evidence>
<dbReference type="Gene3D" id="2.60.120.920">
    <property type="match status" value="1"/>
</dbReference>
<dbReference type="GeneTree" id="ENSGT01150000286950"/>
<keyword evidence="7" id="KW-0175">Coiled coil</keyword>
<dbReference type="Gene3D" id="4.10.830.40">
    <property type="match status" value="1"/>
</dbReference>
<dbReference type="Pfam" id="PF13765">
    <property type="entry name" value="PRY"/>
    <property type="match status" value="1"/>
</dbReference>
<dbReference type="CDD" id="cd16040">
    <property type="entry name" value="SPRY_PRY_SNTX"/>
    <property type="match status" value="1"/>
</dbReference>
<evidence type="ECO:0000256" key="7">
    <source>
        <dbReference type="SAM" id="Coils"/>
    </source>
</evidence>
<dbReference type="InterPro" id="IPR013320">
    <property type="entry name" value="ConA-like_dom_sf"/>
</dbReference>
<dbReference type="GO" id="GO:0005737">
    <property type="term" value="C:cytoplasm"/>
    <property type="evidence" value="ECO:0007669"/>
    <property type="project" value="UniProtKB-ARBA"/>
</dbReference>
<feature type="domain" description="B30.2/SPRY" evidence="10">
    <location>
        <begin position="406"/>
        <end position="596"/>
    </location>
</feature>
<evidence type="ECO:0000313" key="11">
    <source>
        <dbReference type="Ensembl" id="ENSNFUP00015053843.1"/>
    </source>
</evidence>
<dbReference type="InterPro" id="IPR003879">
    <property type="entry name" value="Butyrophylin_SPRY"/>
</dbReference>
<dbReference type="SUPFAM" id="SSF57845">
    <property type="entry name" value="B-box zinc-binding domain"/>
    <property type="match status" value="1"/>
</dbReference>
<name>A0A8C6Q887_NOTFU</name>
<dbReference type="SMART" id="SM00589">
    <property type="entry name" value="PRY"/>
    <property type="match status" value="1"/>
</dbReference>
<dbReference type="InterPro" id="IPR003877">
    <property type="entry name" value="SPRY_dom"/>
</dbReference>
<dbReference type="PANTHER" id="PTHR25465">
    <property type="entry name" value="B-BOX DOMAIN CONTAINING"/>
    <property type="match status" value="1"/>
</dbReference>
<sequence>MAEGIHLERERFCCSLCSDLFNNPVTVPCGHCFCMSCIKKHLDNEQAVGIYSCPRCRENSMQRPQLVKNDMIAHIVEQMRKPRQTSETPSCYPGSEDVACDFCTEKKLKAVKSCLQCLASYCEEHLQHHKDVPALRKHRLVEATANLVESICFQHHEVMKLFCQTDQCCICNVCSEDGHRGHKKVSTEAERAEKDRELQVARQNIQLRIQEKDKDVMAFKQEEDEICQSADSALITTEKAFTELIYMIEKKLSHVKEGILSRQNADVGRYKNVRDKLEDEIAKLTRKDTELDKLSRTENHTHFLLHYHSLAHLDDYKYQPIYKLRRQRNFDRVSVVVSEARNRLEAVLNEEAPPNLTLRVMAMTSYRSKPSPNQTFQSLLKKSLSRCSLNNADFMRLTPEILLDRVSTRDKLILNRSDFLRVAKQITLDPNTANPHLLITMENREVHYMTDELPYSNHPERFAYSWQVLSKQNLTDRCYLEVEGSGRGVMVALAYKDISRTGTFNECTFGQNDKSWALDCFENSFEFRHNKIKTRIPGTWSSRVGVYLDYKEGLLSFYSVSETMTLLHEVKAKFTQPLHVGFWLSDGASAKVCKFS</sequence>
<proteinExistence type="predicted"/>
<dbReference type="PANTHER" id="PTHR25465:SF5">
    <property type="entry name" value="E3 UBIQUITIN_ISG15 LIGASE TRIM25-RELATED"/>
    <property type="match status" value="1"/>
</dbReference>
<dbReference type="InterPro" id="IPR051051">
    <property type="entry name" value="E3_ubiq-ligase_TRIM/RNF"/>
</dbReference>
<dbReference type="Pfam" id="PF15227">
    <property type="entry name" value="zf-C3HC4_4"/>
    <property type="match status" value="1"/>
</dbReference>
<reference evidence="11" key="2">
    <citation type="submission" date="2025-08" db="UniProtKB">
        <authorList>
            <consortium name="Ensembl"/>
        </authorList>
    </citation>
    <scope>IDENTIFICATION</scope>
</reference>
<keyword evidence="4" id="KW-0862">Zinc</keyword>
<dbReference type="Ensembl" id="ENSNFUT00015056124.1">
    <property type="protein sequence ID" value="ENSNFUP00015053843.1"/>
    <property type="gene ID" value="ENSNFUG00015025006.1"/>
</dbReference>
<evidence type="ECO:0000256" key="2">
    <source>
        <dbReference type="ARBA" id="ARBA00022723"/>
    </source>
</evidence>
<dbReference type="PROSITE" id="PS00518">
    <property type="entry name" value="ZF_RING_1"/>
    <property type="match status" value="1"/>
</dbReference>
<dbReference type="SUPFAM" id="SSF49899">
    <property type="entry name" value="Concanavalin A-like lectins/glucanases"/>
    <property type="match status" value="1"/>
</dbReference>
<evidence type="ECO:0000256" key="1">
    <source>
        <dbReference type="ARBA" id="ARBA00022588"/>
    </source>
</evidence>
<dbReference type="PROSITE" id="PS50089">
    <property type="entry name" value="ZF_RING_2"/>
    <property type="match status" value="1"/>
</dbReference>